<dbReference type="STRING" id="400092.PKOR_03290"/>
<name>A0A0E3UV95_9BACT</name>
<gene>
    <name evidence="4" type="ORF">PKOR_03290</name>
</gene>
<proteinExistence type="predicted"/>
<dbReference type="AlphaFoldDB" id="A0A0E3UV95"/>
<organism evidence="4 5">
    <name type="scientific">Pontibacter korlensis</name>
    <dbReference type="NCBI Taxonomy" id="400092"/>
    <lineage>
        <taxon>Bacteria</taxon>
        <taxon>Pseudomonadati</taxon>
        <taxon>Bacteroidota</taxon>
        <taxon>Cytophagia</taxon>
        <taxon>Cytophagales</taxon>
        <taxon>Hymenobacteraceae</taxon>
        <taxon>Pontibacter</taxon>
    </lineage>
</organism>
<dbReference type="InterPro" id="IPR017804">
    <property type="entry name" value="MeTrfase_EgtD-like"/>
</dbReference>
<dbReference type="OrthoDB" id="5289726at2"/>
<dbReference type="Gene3D" id="3.40.50.150">
    <property type="entry name" value="Vaccinia Virus protein VP39"/>
    <property type="match status" value="1"/>
</dbReference>
<accession>A0A0E3UV95</accession>
<dbReference type="SUPFAM" id="SSF53335">
    <property type="entry name" value="S-adenosyl-L-methionine-dependent methyltransferases"/>
    <property type="match status" value="1"/>
</dbReference>
<dbReference type="PATRIC" id="fig|400092.3.peg.747"/>
<dbReference type="RefSeq" id="WP_046309116.1">
    <property type="nucleotide sequence ID" value="NZ_CBCSCY010000037.1"/>
</dbReference>
<keyword evidence="1 4" id="KW-0489">Methyltransferase</keyword>
<dbReference type="GO" id="GO:0008168">
    <property type="term" value="F:methyltransferase activity"/>
    <property type="evidence" value="ECO:0007669"/>
    <property type="project" value="UniProtKB-KW"/>
</dbReference>
<dbReference type="PIRSF" id="PIRSF018005">
    <property type="entry name" value="UCP018005"/>
    <property type="match status" value="1"/>
</dbReference>
<dbReference type="HOGENOM" id="CLU_049766_1_0_10"/>
<keyword evidence="2 4" id="KW-0808">Transferase</keyword>
<reference evidence="4 5" key="1">
    <citation type="journal article" date="2015" name="Sci. Rep.">
        <title>Unraveling adaptation of Pontibacter korlensis to radiation and infertility in desert through complete genome and comparative transcriptomic analysis.</title>
        <authorList>
            <person name="Dai J."/>
            <person name="Dai W."/>
            <person name="Qiu C."/>
            <person name="Yang Z."/>
            <person name="Zhang Y."/>
            <person name="Zhou M."/>
            <person name="Zhang L."/>
            <person name="Fang C."/>
            <person name="Gao Q."/>
            <person name="Yang Q."/>
            <person name="Li X."/>
            <person name="Wang Z."/>
            <person name="Wang Z."/>
            <person name="Jia Z."/>
            <person name="Chen X."/>
        </authorList>
    </citation>
    <scope>NUCLEOTIDE SEQUENCE [LARGE SCALE GENOMIC DNA]</scope>
    <source>
        <strain evidence="4 5">X14-1T</strain>
    </source>
</reference>
<dbReference type="Pfam" id="PF10017">
    <property type="entry name" value="Methyltransf_33"/>
    <property type="match status" value="1"/>
</dbReference>
<dbReference type="PANTHER" id="PTHR43397">
    <property type="entry name" value="ERGOTHIONEINE BIOSYNTHESIS PROTEIN 1"/>
    <property type="match status" value="1"/>
</dbReference>
<dbReference type="InterPro" id="IPR051128">
    <property type="entry name" value="EgtD_Methyltrsf_superfamily"/>
</dbReference>
<feature type="domain" description="Histidine-specific methyltransferase SAM-dependent" evidence="3">
    <location>
        <begin position="21"/>
        <end position="327"/>
    </location>
</feature>
<evidence type="ECO:0000259" key="3">
    <source>
        <dbReference type="Pfam" id="PF10017"/>
    </source>
</evidence>
<evidence type="ECO:0000256" key="1">
    <source>
        <dbReference type="ARBA" id="ARBA00022603"/>
    </source>
</evidence>
<evidence type="ECO:0000313" key="5">
    <source>
        <dbReference type="Proteomes" id="UP000033109"/>
    </source>
</evidence>
<dbReference type="Proteomes" id="UP000033109">
    <property type="component" value="Chromosome"/>
</dbReference>
<dbReference type="KEGG" id="pko:PKOR_03290"/>
<evidence type="ECO:0000313" key="4">
    <source>
        <dbReference type="EMBL" id="AKD02332.1"/>
    </source>
</evidence>
<dbReference type="GO" id="GO:0032259">
    <property type="term" value="P:methylation"/>
    <property type="evidence" value="ECO:0007669"/>
    <property type="project" value="UniProtKB-KW"/>
</dbReference>
<dbReference type="NCBIfam" id="TIGR03438">
    <property type="entry name" value="egtD_ergothio"/>
    <property type="match status" value="1"/>
</dbReference>
<dbReference type="InterPro" id="IPR029063">
    <property type="entry name" value="SAM-dependent_MTases_sf"/>
</dbReference>
<dbReference type="EMBL" id="CP009621">
    <property type="protein sequence ID" value="AKD02332.1"/>
    <property type="molecule type" value="Genomic_DNA"/>
</dbReference>
<dbReference type="InterPro" id="IPR019257">
    <property type="entry name" value="MeTrfase_dom"/>
</dbReference>
<protein>
    <submittedName>
        <fullName evidence="4">Methyltransferase</fullName>
    </submittedName>
</protein>
<keyword evidence="5" id="KW-1185">Reference proteome</keyword>
<dbReference type="InterPro" id="IPR035094">
    <property type="entry name" value="EgtD"/>
</dbReference>
<dbReference type="PANTHER" id="PTHR43397:SF1">
    <property type="entry name" value="ERGOTHIONEINE BIOSYNTHESIS PROTEIN 1"/>
    <property type="match status" value="1"/>
</dbReference>
<evidence type="ECO:0000256" key="2">
    <source>
        <dbReference type="ARBA" id="ARBA00022679"/>
    </source>
</evidence>
<sequence length="332" mass="38009">MNSTNCPLDTLAQTDTLLEKFREEVFEGLHSKPKRLPSKYFYDKAGDKLFQQIMACPEYYLTDCELEIFQSKAAELAQTITSVNGDFDLIELGAGDATKSQYLLRYLSDQKVDFSYMPIDISGNILSVLEKRLKAEIKGLDITCLEGEYFDRLGIAARLSPRRKVVMLLGANIGNMEPREAAVFCKKLRTHLKTGDLVLIGFDLKKHPQVIWDAYNDRAGITSRFNLNLLQRINRELNGDFDLDQFVHYQSYDPLTGACRSYLVSKTDQEVLVAGQPIDFRQDEIISMEISQKYDPEEITSMAKQAGFMPIGYFTDSRNWFLDTIWQCVDLY</sequence>